<evidence type="ECO:0000256" key="6">
    <source>
        <dbReference type="ARBA" id="ARBA00022692"/>
    </source>
</evidence>
<dbReference type="SUPFAM" id="SSF47384">
    <property type="entry name" value="Homodimeric domain of signal transducing histidine kinase"/>
    <property type="match status" value="1"/>
</dbReference>
<dbReference type="PANTHER" id="PTHR45436:SF5">
    <property type="entry name" value="SENSOR HISTIDINE KINASE TRCS"/>
    <property type="match status" value="1"/>
</dbReference>
<evidence type="ECO:0000256" key="2">
    <source>
        <dbReference type="ARBA" id="ARBA00004236"/>
    </source>
</evidence>
<proteinExistence type="predicted"/>
<dbReference type="PANTHER" id="PTHR45436">
    <property type="entry name" value="SENSOR HISTIDINE KINASE YKOH"/>
    <property type="match status" value="1"/>
</dbReference>
<comment type="subcellular location">
    <subcellularLocation>
        <location evidence="2">Cell membrane</location>
    </subcellularLocation>
</comment>
<evidence type="ECO:0000256" key="1">
    <source>
        <dbReference type="ARBA" id="ARBA00000085"/>
    </source>
</evidence>
<gene>
    <name evidence="14" type="ORF">GCM10009668_37120</name>
</gene>
<keyword evidence="15" id="KW-1185">Reference proteome</keyword>
<evidence type="ECO:0000313" key="15">
    <source>
        <dbReference type="Proteomes" id="UP001501581"/>
    </source>
</evidence>
<evidence type="ECO:0000256" key="7">
    <source>
        <dbReference type="ARBA" id="ARBA00022777"/>
    </source>
</evidence>
<keyword evidence="8 11" id="KW-1133">Transmembrane helix</keyword>
<evidence type="ECO:0000256" key="10">
    <source>
        <dbReference type="ARBA" id="ARBA00023136"/>
    </source>
</evidence>
<feature type="transmembrane region" description="Helical" evidence="11">
    <location>
        <begin position="161"/>
        <end position="184"/>
    </location>
</feature>
<reference evidence="14 15" key="1">
    <citation type="journal article" date="2019" name="Int. J. Syst. Evol. Microbiol.">
        <title>The Global Catalogue of Microorganisms (GCM) 10K type strain sequencing project: providing services to taxonomists for standard genome sequencing and annotation.</title>
        <authorList>
            <consortium name="The Broad Institute Genomics Platform"/>
            <consortium name="The Broad Institute Genome Sequencing Center for Infectious Disease"/>
            <person name="Wu L."/>
            <person name="Ma J."/>
        </authorList>
    </citation>
    <scope>NUCLEOTIDE SEQUENCE [LARGE SCALE GENOMIC DNA]</scope>
    <source>
        <strain evidence="14 15">JCM 13008</strain>
    </source>
</reference>
<dbReference type="Gene3D" id="6.10.340.10">
    <property type="match status" value="1"/>
</dbReference>
<dbReference type="GO" id="GO:0016301">
    <property type="term" value="F:kinase activity"/>
    <property type="evidence" value="ECO:0007669"/>
    <property type="project" value="UniProtKB-KW"/>
</dbReference>
<comment type="catalytic activity">
    <reaction evidence="1">
        <text>ATP + protein L-histidine = ADP + protein N-phospho-L-histidine.</text>
        <dbReference type="EC" id="2.7.13.3"/>
    </reaction>
</comment>
<dbReference type="Gene3D" id="1.10.287.130">
    <property type="match status" value="1"/>
</dbReference>
<dbReference type="InterPro" id="IPR050428">
    <property type="entry name" value="TCS_sensor_his_kinase"/>
</dbReference>
<dbReference type="Gene3D" id="3.30.565.10">
    <property type="entry name" value="Histidine kinase-like ATPase, C-terminal domain"/>
    <property type="match status" value="1"/>
</dbReference>
<dbReference type="InterPro" id="IPR003660">
    <property type="entry name" value="HAMP_dom"/>
</dbReference>
<evidence type="ECO:0000259" key="12">
    <source>
        <dbReference type="PROSITE" id="PS50109"/>
    </source>
</evidence>
<dbReference type="SUPFAM" id="SSF55874">
    <property type="entry name" value="ATPase domain of HSP90 chaperone/DNA topoisomerase II/histidine kinase"/>
    <property type="match status" value="1"/>
</dbReference>
<dbReference type="InterPro" id="IPR005467">
    <property type="entry name" value="His_kinase_dom"/>
</dbReference>
<dbReference type="InterPro" id="IPR004358">
    <property type="entry name" value="Sig_transdc_His_kin-like_C"/>
</dbReference>
<dbReference type="InterPro" id="IPR003661">
    <property type="entry name" value="HisK_dim/P_dom"/>
</dbReference>
<dbReference type="SMART" id="SM00304">
    <property type="entry name" value="HAMP"/>
    <property type="match status" value="1"/>
</dbReference>
<dbReference type="EC" id="2.7.13.3" evidence="3"/>
<keyword evidence="5" id="KW-0808">Transferase</keyword>
<sequence length="478" mass="51217">MRLPSSLTARLTLTAVALVAMVSVLLGGLTTLAMRSHLTDQLDKEVTSSLQRVVRGGPPGQSPMQQPPDDFGELPRQSVGSLFAAFIDDDRFGRILGETTTDSQELDDHALDDLDDLETGRISTIDVPGHGSYRVAVVHTDQGRLMVGLPTDEVDQALSSLLWWEIILGFSATALAGVVAWLMVRRQLRPLREVAATAHEVAALPLASGEIAVHPRVDDRLTDEASEVGQVGAALNTLLSHVEESLAARHRSEQQVRQFVADASHELRTPLATIKGYAELSRRAPADTATAQAALNKVETEAARMSSLVEDLLLLARLDAGRPLESGDVDLTRLLLESVSDARVLGPEHRWQLDLPGEVVEAPGDEGRLRQVVRNLLENARRHTPAGTTVVVEARPSSRPGEPVVVTITDDGPGFGDDLLPTAFERFTRGDPARHRGTDPGGSGLGLSLVRAIVEAHGGTVALSSVPGRTRFTISLPA</sequence>
<evidence type="ECO:0000259" key="13">
    <source>
        <dbReference type="PROSITE" id="PS50885"/>
    </source>
</evidence>
<dbReference type="PROSITE" id="PS50109">
    <property type="entry name" value="HIS_KIN"/>
    <property type="match status" value="1"/>
</dbReference>
<feature type="domain" description="Histidine kinase" evidence="12">
    <location>
        <begin position="262"/>
        <end position="478"/>
    </location>
</feature>
<keyword evidence="6 11" id="KW-0812">Transmembrane</keyword>
<keyword evidence="9" id="KW-0902">Two-component regulatory system</keyword>
<dbReference type="Proteomes" id="UP001501581">
    <property type="component" value="Unassembled WGS sequence"/>
</dbReference>
<evidence type="ECO:0000256" key="3">
    <source>
        <dbReference type="ARBA" id="ARBA00012438"/>
    </source>
</evidence>
<dbReference type="PRINTS" id="PR00344">
    <property type="entry name" value="BCTRLSENSOR"/>
</dbReference>
<evidence type="ECO:0000256" key="4">
    <source>
        <dbReference type="ARBA" id="ARBA00022553"/>
    </source>
</evidence>
<dbReference type="InterPro" id="IPR036890">
    <property type="entry name" value="HATPase_C_sf"/>
</dbReference>
<dbReference type="Pfam" id="PF02518">
    <property type="entry name" value="HATPase_c"/>
    <property type="match status" value="1"/>
</dbReference>
<dbReference type="CDD" id="cd00082">
    <property type="entry name" value="HisKA"/>
    <property type="match status" value="1"/>
</dbReference>
<feature type="domain" description="HAMP" evidence="13">
    <location>
        <begin position="185"/>
        <end position="247"/>
    </location>
</feature>
<dbReference type="InterPro" id="IPR036097">
    <property type="entry name" value="HisK_dim/P_sf"/>
</dbReference>
<dbReference type="Pfam" id="PF00512">
    <property type="entry name" value="HisKA"/>
    <property type="match status" value="1"/>
</dbReference>
<name>A0ABN1U390_9ACTN</name>
<dbReference type="InterPro" id="IPR003594">
    <property type="entry name" value="HATPase_dom"/>
</dbReference>
<evidence type="ECO:0000256" key="5">
    <source>
        <dbReference type="ARBA" id="ARBA00022679"/>
    </source>
</evidence>
<dbReference type="EMBL" id="BAAALG010000013">
    <property type="protein sequence ID" value="GAA1112162.1"/>
    <property type="molecule type" value="Genomic_DNA"/>
</dbReference>
<evidence type="ECO:0000313" key="14">
    <source>
        <dbReference type="EMBL" id="GAA1112162.1"/>
    </source>
</evidence>
<dbReference type="SMART" id="SM00388">
    <property type="entry name" value="HisKA"/>
    <property type="match status" value="1"/>
</dbReference>
<protein>
    <recommendedName>
        <fullName evidence="3">histidine kinase</fullName>
        <ecNumber evidence="3">2.7.13.3</ecNumber>
    </recommendedName>
</protein>
<comment type="caution">
    <text evidence="14">The sequence shown here is derived from an EMBL/GenBank/DDBJ whole genome shotgun (WGS) entry which is preliminary data.</text>
</comment>
<keyword evidence="4" id="KW-0597">Phosphoprotein</keyword>
<dbReference type="CDD" id="cd00075">
    <property type="entry name" value="HATPase"/>
    <property type="match status" value="1"/>
</dbReference>
<keyword evidence="10 11" id="KW-0472">Membrane</keyword>
<evidence type="ECO:0000256" key="11">
    <source>
        <dbReference type="SAM" id="Phobius"/>
    </source>
</evidence>
<keyword evidence="7 14" id="KW-0418">Kinase</keyword>
<evidence type="ECO:0000256" key="8">
    <source>
        <dbReference type="ARBA" id="ARBA00022989"/>
    </source>
</evidence>
<dbReference type="PROSITE" id="PS50885">
    <property type="entry name" value="HAMP"/>
    <property type="match status" value="1"/>
</dbReference>
<dbReference type="SMART" id="SM00387">
    <property type="entry name" value="HATPase_c"/>
    <property type="match status" value="1"/>
</dbReference>
<accession>A0ABN1U390</accession>
<dbReference type="RefSeq" id="WP_343996372.1">
    <property type="nucleotide sequence ID" value="NZ_BAAALG010000013.1"/>
</dbReference>
<evidence type="ECO:0000256" key="9">
    <source>
        <dbReference type="ARBA" id="ARBA00023012"/>
    </source>
</evidence>
<organism evidence="14 15">
    <name type="scientific">Nocardioides dubius</name>
    <dbReference type="NCBI Taxonomy" id="317019"/>
    <lineage>
        <taxon>Bacteria</taxon>
        <taxon>Bacillati</taxon>
        <taxon>Actinomycetota</taxon>
        <taxon>Actinomycetes</taxon>
        <taxon>Propionibacteriales</taxon>
        <taxon>Nocardioidaceae</taxon>
        <taxon>Nocardioides</taxon>
    </lineage>
</organism>